<keyword evidence="3" id="KW-1185">Reference proteome</keyword>
<proteinExistence type="predicted"/>
<dbReference type="Proteomes" id="UP001329430">
    <property type="component" value="Chromosome 2"/>
</dbReference>
<evidence type="ECO:0000313" key="3">
    <source>
        <dbReference type="Proteomes" id="UP001329430"/>
    </source>
</evidence>
<feature type="signal peptide" evidence="1">
    <location>
        <begin position="1"/>
        <end position="25"/>
    </location>
</feature>
<feature type="chain" id="PRO_5042824632" evidence="1">
    <location>
        <begin position="26"/>
        <end position="127"/>
    </location>
</feature>
<gene>
    <name evidence="2" type="ORF">RI129_002418</name>
</gene>
<accession>A0AAN7ZT16</accession>
<evidence type="ECO:0000313" key="2">
    <source>
        <dbReference type="EMBL" id="KAK5647526.1"/>
    </source>
</evidence>
<name>A0AAN7ZT16_9COLE</name>
<dbReference type="EMBL" id="JAVRBK010000002">
    <property type="protein sequence ID" value="KAK5647526.1"/>
    <property type="molecule type" value="Genomic_DNA"/>
</dbReference>
<dbReference type="AlphaFoldDB" id="A0AAN7ZT16"/>
<keyword evidence="1" id="KW-0732">Signal</keyword>
<sequence length="127" mass="14618">MFHSIFRSEMIYPIVLCALITLSHQTKDIENIVKLSTKEEECITETRIDRNVVLADKLNRDTSKDTLLNTYLGCYAHKLADAGELYFTKNIHVQLPGYNTPYEITSLYCDENDYSPGNPIRPCVQRI</sequence>
<comment type="caution">
    <text evidence="2">The sequence shown here is derived from an EMBL/GenBank/DDBJ whole genome shotgun (WGS) entry which is preliminary data.</text>
</comment>
<organism evidence="2 3">
    <name type="scientific">Pyrocoelia pectoralis</name>
    <dbReference type="NCBI Taxonomy" id="417401"/>
    <lineage>
        <taxon>Eukaryota</taxon>
        <taxon>Metazoa</taxon>
        <taxon>Ecdysozoa</taxon>
        <taxon>Arthropoda</taxon>
        <taxon>Hexapoda</taxon>
        <taxon>Insecta</taxon>
        <taxon>Pterygota</taxon>
        <taxon>Neoptera</taxon>
        <taxon>Endopterygota</taxon>
        <taxon>Coleoptera</taxon>
        <taxon>Polyphaga</taxon>
        <taxon>Elateriformia</taxon>
        <taxon>Elateroidea</taxon>
        <taxon>Lampyridae</taxon>
        <taxon>Lampyrinae</taxon>
        <taxon>Pyrocoelia</taxon>
    </lineage>
</organism>
<evidence type="ECO:0000256" key="1">
    <source>
        <dbReference type="SAM" id="SignalP"/>
    </source>
</evidence>
<reference evidence="2 3" key="1">
    <citation type="journal article" date="2024" name="Insects">
        <title>An Improved Chromosome-Level Genome Assembly of the Firefly Pyrocoelia pectoralis.</title>
        <authorList>
            <person name="Fu X."/>
            <person name="Meyer-Rochow V.B."/>
            <person name="Ballantyne L."/>
            <person name="Zhu X."/>
        </authorList>
    </citation>
    <scope>NUCLEOTIDE SEQUENCE [LARGE SCALE GENOMIC DNA]</scope>
    <source>
        <strain evidence="2">XCY_ONT2</strain>
    </source>
</reference>
<protein>
    <submittedName>
        <fullName evidence="2">Uncharacterized protein</fullName>
    </submittedName>
</protein>